<dbReference type="PANTHER" id="PTHR10562">
    <property type="entry name" value="SMALL UBIQUITIN-RELATED MODIFIER"/>
    <property type="match status" value="1"/>
</dbReference>
<evidence type="ECO:0000256" key="1">
    <source>
        <dbReference type="ARBA" id="ARBA00009185"/>
    </source>
</evidence>
<name>A0A6L2QB45_COPFO</name>
<evidence type="ECO:0000259" key="2">
    <source>
        <dbReference type="PROSITE" id="PS50053"/>
    </source>
</evidence>
<organism evidence="3 4">
    <name type="scientific">Coptotermes formosanus</name>
    <name type="common">Formosan subterranean termite</name>
    <dbReference type="NCBI Taxonomy" id="36987"/>
    <lineage>
        <taxon>Eukaryota</taxon>
        <taxon>Metazoa</taxon>
        <taxon>Ecdysozoa</taxon>
        <taxon>Arthropoda</taxon>
        <taxon>Hexapoda</taxon>
        <taxon>Insecta</taxon>
        <taxon>Pterygota</taxon>
        <taxon>Neoptera</taxon>
        <taxon>Polyneoptera</taxon>
        <taxon>Dictyoptera</taxon>
        <taxon>Blattodea</taxon>
        <taxon>Blattoidea</taxon>
        <taxon>Termitoidae</taxon>
        <taxon>Rhinotermitidae</taxon>
        <taxon>Coptotermes</taxon>
    </lineage>
</organism>
<sequence>MSNHNKAEDVRGSEAEYITLTILGQDNAVSTFRVMRSRPLGRLMHNYCNWIGIDEATVRFLYDGQRIRKTDTPLSLEMAEDDTIEVYWRQVGGRGPYTCRNLSKF</sequence>
<evidence type="ECO:0000313" key="4">
    <source>
        <dbReference type="Proteomes" id="UP000502823"/>
    </source>
</evidence>
<proteinExistence type="inferred from homology"/>
<accession>A0A6L2QB45</accession>
<feature type="domain" description="Ubiquitin-like" evidence="2">
    <location>
        <begin position="18"/>
        <end position="93"/>
    </location>
</feature>
<dbReference type="PROSITE" id="PS50053">
    <property type="entry name" value="UBIQUITIN_2"/>
    <property type="match status" value="1"/>
</dbReference>
<dbReference type="Pfam" id="PF11976">
    <property type="entry name" value="Rad60-SLD"/>
    <property type="match status" value="1"/>
</dbReference>
<dbReference type="Proteomes" id="UP000502823">
    <property type="component" value="Unassembled WGS sequence"/>
</dbReference>
<dbReference type="Gene3D" id="3.10.20.90">
    <property type="entry name" value="Phosphatidylinositol 3-kinase Catalytic Subunit, Chain A, domain 1"/>
    <property type="match status" value="1"/>
</dbReference>
<gene>
    <name evidence="3" type="ORF">Cfor_02749</name>
</gene>
<dbReference type="InterPro" id="IPR022617">
    <property type="entry name" value="Rad60/SUMO-like_dom"/>
</dbReference>
<evidence type="ECO:0000313" key="3">
    <source>
        <dbReference type="EMBL" id="GFG39057.1"/>
    </source>
</evidence>
<comment type="similarity">
    <text evidence="1">Belongs to the ubiquitin family. SUMO subfamily.</text>
</comment>
<dbReference type="InterPro" id="IPR029071">
    <property type="entry name" value="Ubiquitin-like_domsf"/>
</dbReference>
<dbReference type="AlphaFoldDB" id="A0A6L2QB45"/>
<dbReference type="EMBL" id="BLKM01000854">
    <property type="protein sequence ID" value="GFG39057.1"/>
    <property type="molecule type" value="Genomic_DNA"/>
</dbReference>
<protein>
    <recommendedName>
        <fullName evidence="2">Ubiquitin-like domain-containing protein</fullName>
    </recommendedName>
</protein>
<dbReference type="InParanoid" id="A0A6L2QB45"/>
<comment type="caution">
    <text evidence="3">The sequence shown here is derived from an EMBL/GenBank/DDBJ whole genome shotgun (WGS) entry which is preliminary data.</text>
</comment>
<dbReference type="OrthoDB" id="442921at2759"/>
<keyword evidence="4" id="KW-1185">Reference proteome</keyword>
<dbReference type="InterPro" id="IPR000626">
    <property type="entry name" value="Ubiquitin-like_dom"/>
</dbReference>
<dbReference type="SUPFAM" id="SSF54236">
    <property type="entry name" value="Ubiquitin-like"/>
    <property type="match status" value="1"/>
</dbReference>
<reference evidence="4" key="1">
    <citation type="submission" date="2020-01" db="EMBL/GenBank/DDBJ databases">
        <title>Draft genome sequence of the Termite Coptotermes fromosanus.</title>
        <authorList>
            <person name="Itakura S."/>
            <person name="Yosikawa Y."/>
            <person name="Umezawa K."/>
        </authorList>
    </citation>
    <scope>NUCLEOTIDE SEQUENCE [LARGE SCALE GENOMIC DNA]</scope>
</reference>